<dbReference type="InterPro" id="IPR036714">
    <property type="entry name" value="SDH_sf"/>
</dbReference>
<reference evidence="6" key="1">
    <citation type="submission" date="2016-02" db="EMBL/GenBank/DDBJ databases">
        <title>Halorhodospira halochloris DSM-1059 complete genome, version 2.</title>
        <authorList>
            <person name="Tsukatani Y."/>
        </authorList>
    </citation>
    <scope>NUCLEOTIDE SEQUENCE</scope>
    <source>
        <strain evidence="6">DSM 1059</strain>
    </source>
</reference>
<name>A0A0X8XA62_HALHR</name>
<dbReference type="InterPro" id="IPR005631">
    <property type="entry name" value="SDH"/>
</dbReference>
<evidence type="ECO:0000256" key="4">
    <source>
        <dbReference type="ARBA" id="ARBA00022490"/>
    </source>
</evidence>
<evidence type="ECO:0000256" key="5">
    <source>
        <dbReference type="ARBA" id="ARBA00023186"/>
    </source>
</evidence>
<organism evidence="6 7">
    <name type="scientific">Halorhodospira halochloris</name>
    <name type="common">Ectothiorhodospira halochloris</name>
    <dbReference type="NCBI Taxonomy" id="1052"/>
    <lineage>
        <taxon>Bacteria</taxon>
        <taxon>Pseudomonadati</taxon>
        <taxon>Pseudomonadota</taxon>
        <taxon>Gammaproteobacteria</taxon>
        <taxon>Chromatiales</taxon>
        <taxon>Ectothiorhodospiraceae</taxon>
        <taxon>Halorhodospira</taxon>
    </lineage>
</organism>
<evidence type="ECO:0000256" key="1">
    <source>
        <dbReference type="ARBA" id="ARBA00004496"/>
    </source>
</evidence>
<evidence type="ECO:0000256" key="3">
    <source>
        <dbReference type="ARBA" id="ARBA00019418"/>
    </source>
</evidence>
<proteinExistence type="inferred from homology"/>
<gene>
    <name evidence="6" type="ORF">HH1059_16090</name>
</gene>
<dbReference type="Proteomes" id="UP000218890">
    <property type="component" value="Chromosome"/>
</dbReference>
<accession>A0A0X8XA62</accession>
<keyword evidence="5" id="KW-0143">Chaperone</keyword>
<keyword evidence="4" id="KW-0963">Cytoplasm</keyword>
<evidence type="ECO:0000313" key="6">
    <source>
        <dbReference type="EMBL" id="BAU58320.1"/>
    </source>
</evidence>
<dbReference type="Pfam" id="PF03937">
    <property type="entry name" value="Sdh5"/>
    <property type="match status" value="1"/>
</dbReference>
<dbReference type="InterPro" id="IPR050531">
    <property type="entry name" value="SdhE_FAD_assembly_factor"/>
</dbReference>
<evidence type="ECO:0000256" key="2">
    <source>
        <dbReference type="ARBA" id="ARBA00008571"/>
    </source>
</evidence>
<evidence type="ECO:0000313" key="7">
    <source>
        <dbReference type="Proteomes" id="UP000218890"/>
    </source>
</evidence>
<dbReference type="SUPFAM" id="SSF109910">
    <property type="entry name" value="YgfY-like"/>
    <property type="match status" value="1"/>
</dbReference>
<dbReference type="RefSeq" id="WP_231901910.1">
    <property type="nucleotide sequence ID" value="NZ_AP017372.2"/>
</dbReference>
<comment type="similarity">
    <text evidence="2">Belongs to the SdhE FAD assembly factor family.</text>
</comment>
<dbReference type="EMBL" id="AP017372">
    <property type="protein sequence ID" value="BAU58320.1"/>
    <property type="molecule type" value="Genomic_DNA"/>
</dbReference>
<sequence>MTLQQLRWRCRRGTKELDLVLGRFVEEGGFEQLDASGQAAFYDLLEQEDHLLQEWLIFGSDPTEGELARIVERIRQSMYKS</sequence>
<dbReference type="PANTHER" id="PTHR39585">
    <property type="entry name" value="FAD ASSEMBLY FACTOR SDHE"/>
    <property type="match status" value="1"/>
</dbReference>
<protein>
    <recommendedName>
        <fullName evidence="3">FAD assembly factor SdhE</fullName>
    </recommendedName>
</protein>
<dbReference type="KEGG" id="hhk:HH1059_16090"/>
<dbReference type="Gene3D" id="1.10.150.250">
    <property type="entry name" value="Flavinator of succinate dehydrogenase"/>
    <property type="match status" value="1"/>
</dbReference>
<dbReference type="AlphaFoldDB" id="A0A0X8XA62"/>
<keyword evidence="7" id="KW-1185">Reference proteome</keyword>
<dbReference type="GO" id="GO:0005737">
    <property type="term" value="C:cytoplasm"/>
    <property type="evidence" value="ECO:0007669"/>
    <property type="project" value="UniProtKB-SubCell"/>
</dbReference>
<dbReference type="PANTHER" id="PTHR39585:SF1">
    <property type="entry name" value="FAD ASSEMBLY FACTOR SDHE"/>
    <property type="match status" value="1"/>
</dbReference>
<dbReference type="GO" id="GO:0006105">
    <property type="term" value="P:succinate metabolic process"/>
    <property type="evidence" value="ECO:0007669"/>
    <property type="project" value="TreeGrafter"/>
</dbReference>
<comment type="subcellular location">
    <subcellularLocation>
        <location evidence="1">Cytoplasm</location>
    </subcellularLocation>
</comment>